<evidence type="ECO:0000313" key="3">
    <source>
        <dbReference type="Proteomes" id="UP000001292"/>
    </source>
</evidence>
<evidence type="ECO:0000256" key="1">
    <source>
        <dbReference type="SAM" id="MobiDB-lite"/>
    </source>
</evidence>
<gene>
    <name evidence="2" type="primary">Dsec\GM13219</name>
    <name evidence="2" type="ORF">Dsec_GM13219</name>
</gene>
<accession>B4ILB9</accession>
<organism evidence="3">
    <name type="scientific">Drosophila sechellia</name>
    <name type="common">Fruit fly</name>
    <dbReference type="NCBI Taxonomy" id="7238"/>
    <lineage>
        <taxon>Eukaryota</taxon>
        <taxon>Metazoa</taxon>
        <taxon>Ecdysozoa</taxon>
        <taxon>Arthropoda</taxon>
        <taxon>Hexapoda</taxon>
        <taxon>Insecta</taxon>
        <taxon>Pterygota</taxon>
        <taxon>Neoptera</taxon>
        <taxon>Endopterygota</taxon>
        <taxon>Diptera</taxon>
        <taxon>Brachycera</taxon>
        <taxon>Muscomorpha</taxon>
        <taxon>Ephydroidea</taxon>
        <taxon>Drosophilidae</taxon>
        <taxon>Drosophila</taxon>
        <taxon>Sophophora</taxon>
    </lineage>
</organism>
<proteinExistence type="predicted"/>
<keyword evidence="3" id="KW-1185">Reference proteome</keyword>
<sequence length="123" mass="14044">MHTQSENAPRRPHKPKSEDSGRQSPEPGTFDSVRHANQVMDQRPQIRQTEEGQGRRSCGWRWSHSQIQSRGNERPQLLPVNPLAMRRHLPRPCCPHSTSQPASDSHAQMHTVHDSEEDIYALG</sequence>
<reference evidence="2 3" key="1">
    <citation type="journal article" date="2007" name="Nature">
        <title>Evolution of genes and genomes on the Drosophila phylogeny.</title>
        <authorList>
            <consortium name="Drosophila 12 Genomes Consortium"/>
            <person name="Clark A.G."/>
            <person name="Eisen M.B."/>
            <person name="Smith D.R."/>
            <person name="Bergman C.M."/>
            <person name="Oliver B."/>
            <person name="Markow T.A."/>
            <person name="Kaufman T.C."/>
            <person name="Kellis M."/>
            <person name="Gelbart W."/>
            <person name="Iyer V.N."/>
            <person name="Pollard D.A."/>
            <person name="Sackton T.B."/>
            <person name="Larracuente A.M."/>
            <person name="Singh N.D."/>
            <person name="Abad J.P."/>
            <person name="Abt D.N."/>
            <person name="Adryan B."/>
            <person name="Aguade M."/>
            <person name="Akashi H."/>
            <person name="Anderson W.W."/>
            <person name="Aquadro C.F."/>
            <person name="Ardell D.H."/>
            <person name="Arguello R."/>
            <person name="Artieri C.G."/>
            <person name="Barbash D.A."/>
            <person name="Barker D."/>
            <person name="Barsanti P."/>
            <person name="Batterham P."/>
            <person name="Batzoglou S."/>
            <person name="Begun D."/>
            <person name="Bhutkar A."/>
            <person name="Blanco E."/>
            <person name="Bosak S.A."/>
            <person name="Bradley R.K."/>
            <person name="Brand A.D."/>
            <person name="Brent M.R."/>
            <person name="Brooks A.N."/>
            <person name="Brown R.H."/>
            <person name="Butlin R.K."/>
            <person name="Caggese C."/>
            <person name="Calvi B.R."/>
            <person name="Bernardo de Carvalho A."/>
            <person name="Caspi A."/>
            <person name="Castrezana S."/>
            <person name="Celniker S.E."/>
            <person name="Chang J.L."/>
            <person name="Chapple C."/>
            <person name="Chatterji S."/>
            <person name="Chinwalla A."/>
            <person name="Civetta A."/>
            <person name="Clifton S.W."/>
            <person name="Comeron J.M."/>
            <person name="Costello J.C."/>
            <person name="Coyne J.A."/>
            <person name="Daub J."/>
            <person name="David R.G."/>
            <person name="Delcher A.L."/>
            <person name="Delehaunty K."/>
            <person name="Do C.B."/>
            <person name="Ebling H."/>
            <person name="Edwards K."/>
            <person name="Eickbush T."/>
            <person name="Evans J.D."/>
            <person name="Filipski A."/>
            <person name="Findeiss S."/>
            <person name="Freyhult E."/>
            <person name="Fulton L."/>
            <person name="Fulton R."/>
            <person name="Garcia A.C."/>
            <person name="Gardiner A."/>
            <person name="Garfield D.A."/>
            <person name="Garvin B.E."/>
            <person name="Gibson G."/>
            <person name="Gilbert D."/>
            <person name="Gnerre S."/>
            <person name="Godfrey J."/>
            <person name="Good R."/>
            <person name="Gotea V."/>
            <person name="Gravely B."/>
            <person name="Greenberg A.J."/>
            <person name="Griffiths-Jones S."/>
            <person name="Gross S."/>
            <person name="Guigo R."/>
            <person name="Gustafson E.A."/>
            <person name="Haerty W."/>
            <person name="Hahn M.W."/>
            <person name="Halligan D.L."/>
            <person name="Halpern A.L."/>
            <person name="Halter G.M."/>
            <person name="Han M.V."/>
            <person name="Heger A."/>
            <person name="Hillier L."/>
            <person name="Hinrichs A.S."/>
            <person name="Holmes I."/>
            <person name="Hoskins R.A."/>
            <person name="Hubisz M.J."/>
            <person name="Hultmark D."/>
            <person name="Huntley M.A."/>
            <person name="Jaffe D.B."/>
            <person name="Jagadeeshan S."/>
            <person name="Jeck W.R."/>
            <person name="Johnson J."/>
            <person name="Jones C.D."/>
            <person name="Jordan W.C."/>
            <person name="Karpen G.H."/>
            <person name="Kataoka E."/>
            <person name="Keightley P.D."/>
            <person name="Kheradpour P."/>
            <person name="Kirkness E.F."/>
            <person name="Koerich L.B."/>
            <person name="Kristiansen K."/>
            <person name="Kudrna D."/>
            <person name="Kulathinal R.J."/>
            <person name="Kumar S."/>
            <person name="Kwok R."/>
            <person name="Lander E."/>
            <person name="Langley C.H."/>
            <person name="Lapoint R."/>
            <person name="Lazzaro B.P."/>
            <person name="Lee S.J."/>
            <person name="Levesque L."/>
            <person name="Li R."/>
            <person name="Lin C.F."/>
            <person name="Lin M.F."/>
            <person name="Lindblad-Toh K."/>
            <person name="Llopart A."/>
            <person name="Long M."/>
            <person name="Low L."/>
            <person name="Lozovsky E."/>
            <person name="Lu J."/>
            <person name="Luo M."/>
            <person name="Machado C.A."/>
            <person name="Makalowski W."/>
            <person name="Marzo M."/>
            <person name="Matsuda M."/>
            <person name="Matzkin L."/>
            <person name="McAllister B."/>
            <person name="McBride C.S."/>
            <person name="McKernan B."/>
            <person name="McKernan K."/>
            <person name="Mendez-Lago M."/>
            <person name="Minx P."/>
            <person name="Mollenhauer M.U."/>
            <person name="Montooth K."/>
            <person name="Mount S.M."/>
            <person name="Mu X."/>
            <person name="Myers E."/>
            <person name="Negre B."/>
            <person name="Newfeld S."/>
            <person name="Nielsen R."/>
            <person name="Noor M.A."/>
            <person name="O'Grady P."/>
            <person name="Pachter L."/>
            <person name="Papaceit M."/>
            <person name="Parisi M.J."/>
            <person name="Parisi M."/>
            <person name="Parts L."/>
            <person name="Pedersen J.S."/>
            <person name="Pesole G."/>
            <person name="Phillippy A.M."/>
            <person name="Ponting C.P."/>
            <person name="Pop M."/>
            <person name="Porcelli D."/>
            <person name="Powell J.R."/>
            <person name="Prohaska S."/>
            <person name="Pruitt K."/>
            <person name="Puig M."/>
            <person name="Quesneville H."/>
            <person name="Ram K.R."/>
            <person name="Rand D."/>
            <person name="Rasmussen M.D."/>
            <person name="Reed L.K."/>
            <person name="Reenan R."/>
            <person name="Reily A."/>
            <person name="Remington K.A."/>
            <person name="Rieger T.T."/>
            <person name="Ritchie M.G."/>
            <person name="Robin C."/>
            <person name="Rogers Y.H."/>
            <person name="Rohde C."/>
            <person name="Rozas J."/>
            <person name="Rubenfield M.J."/>
            <person name="Ruiz A."/>
            <person name="Russo S."/>
            <person name="Salzberg S.L."/>
            <person name="Sanchez-Gracia A."/>
            <person name="Saranga D.J."/>
            <person name="Sato H."/>
            <person name="Schaeffer S.W."/>
            <person name="Schatz M.C."/>
            <person name="Schlenke T."/>
            <person name="Schwartz R."/>
            <person name="Segarra C."/>
            <person name="Singh R.S."/>
            <person name="Sirot L."/>
            <person name="Sirota M."/>
            <person name="Sisneros N.B."/>
            <person name="Smith C.D."/>
            <person name="Smith T.F."/>
            <person name="Spieth J."/>
            <person name="Stage D.E."/>
            <person name="Stark A."/>
            <person name="Stephan W."/>
            <person name="Strausberg R.L."/>
            <person name="Strempel S."/>
            <person name="Sturgill D."/>
            <person name="Sutton G."/>
            <person name="Sutton G.G."/>
            <person name="Tao W."/>
            <person name="Teichmann S."/>
            <person name="Tobari Y.N."/>
            <person name="Tomimura Y."/>
            <person name="Tsolas J.M."/>
            <person name="Valente V.L."/>
            <person name="Venter E."/>
            <person name="Venter J.C."/>
            <person name="Vicario S."/>
            <person name="Vieira F.G."/>
            <person name="Vilella A.J."/>
            <person name="Villasante A."/>
            <person name="Walenz B."/>
            <person name="Wang J."/>
            <person name="Wasserman M."/>
            <person name="Watts T."/>
            <person name="Wilson D."/>
            <person name="Wilson R.K."/>
            <person name="Wing R.A."/>
            <person name="Wolfner M.F."/>
            <person name="Wong A."/>
            <person name="Wong G.K."/>
            <person name="Wu C.I."/>
            <person name="Wu G."/>
            <person name="Yamamoto D."/>
            <person name="Yang H.P."/>
            <person name="Yang S.P."/>
            <person name="Yorke J.A."/>
            <person name="Yoshida K."/>
            <person name="Zdobnov E."/>
            <person name="Zhang P."/>
            <person name="Zhang Y."/>
            <person name="Zimin A.V."/>
            <person name="Baldwin J."/>
            <person name="Abdouelleil A."/>
            <person name="Abdulkadir J."/>
            <person name="Abebe A."/>
            <person name="Abera B."/>
            <person name="Abreu J."/>
            <person name="Acer S.C."/>
            <person name="Aftuck L."/>
            <person name="Alexander A."/>
            <person name="An P."/>
            <person name="Anderson E."/>
            <person name="Anderson S."/>
            <person name="Arachi H."/>
            <person name="Azer M."/>
            <person name="Bachantsang P."/>
            <person name="Barry A."/>
            <person name="Bayul T."/>
            <person name="Berlin A."/>
            <person name="Bessette D."/>
            <person name="Bloom T."/>
            <person name="Blye J."/>
            <person name="Boguslavskiy L."/>
            <person name="Bonnet C."/>
            <person name="Boukhgalter B."/>
            <person name="Bourzgui I."/>
            <person name="Brown A."/>
            <person name="Cahill P."/>
            <person name="Channer S."/>
            <person name="Cheshatsang Y."/>
            <person name="Chuda L."/>
            <person name="Citroen M."/>
            <person name="Collymore A."/>
            <person name="Cooke P."/>
            <person name="Costello M."/>
            <person name="D'Aco K."/>
            <person name="Daza R."/>
            <person name="De Haan G."/>
            <person name="DeGray S."/>
            <person name="DeMaso C."/>
            <person name="Dhargay N."/>
            <person name="Dooley K."/>
            <person name="Dooley E."/>
            <person name="Doricent M."/>
            <person name="Dorje P."/>
            <person name="Dorjee K."/>
            <person name="Dupes A."/>
            <person name="Elong R."/>
            <person name="Falk J."/>
            <person name="Farina A."/>
            <person name="Faro S."/>
            <person name="Ferguson D."/>
            <person name="Fisher S."/>
            <person name="Foley C.D."/>
            <person name="Franke A."/>
            <person name="Friedrich D."/>
            <person name="Gadbois L."/>
            <person name="Gearin G."/>
            <person name="Gearin C.R."/>
            <person name="Giannoukos G."/>
            <person name="Goode T."/>
            <person name="Graham J."/>
            <person name="Grandbois E."/>
            <person name="Grewal S."/>
            <person name="Gyaltsen K."/>
            <person name="Hafez N."/>
            <person name="Hagos B."/>
            <person name="Hall J."/>
            <person name="Henson C."/>
            <person name="Hollinger A."/>
            <person name="Honan T."/>
            <person name="Huard M.D."/>
            <person name="Hughes L."/>
            <person name="Hurhula B."/>
            <person name="Husby M.E."/>
            <person name="Kamat A."/>
            <person name="Kanga B."/>
            <person name="Kashin S."/>
            <person name="Khazanovich D."/>
            <person name="Kisner P."/>
            <person name="Lance K."/>
            <person name="Lara M."/>
            <person name="Lee W."/>
            <person name="Lennon N."/>
            <person name="Letendre F."/>
            <person name="LeVine R."/>
            <person name="Lipovsky A."/>
            <person name="Liu X."/>
            <person name="Liu J."/>
            <person name="Liu S."/>
            <person name="Lokyitsang T."/>
            <person name="Lokyitsang Y."/>
            <person name="Lubonja R."/>
            <person name="Lui A."/>
            <person name="MacDonald P."/>
            <person name="Magnisalis V."/>
            <person name="Maru K."/>
            <person name="Matthews C."/>
            <person name="McCusker W."/>
            <person name="McDonough S."/>
            <person name="Mehta T."/>
            <person name="Meldrim J."/>
            <person name="Meneus L."/>
            <person name="Mihai O."/>
            <person name="Mihalev A."/>
            <person name="Mihova T."/>
            <person name="Mittelman R."/>
            <person name="Mlenga V."/>
            <person name="Montmayeur A."/>
            <person name="Mulrain L."/>
            <person name="Navidi A."/>
            <person name="Naylor J."/>
            <person name="Negash T."/>
            <person name="Nguyen T."/>
            <person name="Nguyen N."/>
            <person name="Nicol R."/>
            <person name="Norbu C."/>
            <person name="Norbu N."/>
            <person name="Novod N."/>
            <person name="O'Neill B."/>
            <person name="Osman S."/>
            <person name="Markiewicz E."/>
            <person name="Oyono O.L."/>
            <person name="Patti C."/>
            <person name="Phunkhang P."/>
            <person name="Pierre F."/>
            <person name="Priest M."/>
            <person name="Raghuraman S."/>
            <person name="Rege F."/>
            <person name="Reyes R."/>
            <person name="Rise C."/>
            <person name="Rogov P."/>
            <person name="Ross K."/>
            <person name="Ryan E."/>
            <person name="Settipalli S."/>
            <person name="Shea T."/>
            <person name="Sherpa N."/>
            <person name="Shi L."/>
            <person name="Shih D."/>
            <person name="Sparrow T."/>
            <person name="Spaulding J."/>
            <person name="Stalker J."/>
            <person name="Stange-Thomann N."/>
            <person name="Stavropoulos S."/>
            <person name="Stone C."/>
            <person name="Strader C."/>
            <person name="Tesfaye S."/>
            <person name="Thomson T."/>
            <person name="Thoulutsang Y."/>
            <person name="Thoulutsang D."/>
            <person name="Topham K."/>
            <person name="Topping I."/>
            <person name="Tsamla T."/>
            <person name="Vassiliev H."/>
            <person name="Vo A."/>
            <person name="Wangchuk T."/>
            <person name="Wangdi T."/>
            <person name="Weiand M."/>
            <person name="Wilkinson J."/>
            <person name="Wilson A."/>
            <person name="Yadav S."/>
            <person name="Young G."/>
            <person name="Yu Q."/>
            <person name="Zembek L."/>
            <person name="Zhong D."/>
            <person name="Zimmer A."/>
            <person name="Zwirko Z."/>
            <person name="Jaffe D.B."/>
            <person name="Alvarez P."/>
            <person name="Brockman W."/>
            <person name="Butler J."/>
            <person name="Chin C."/>
            <person name="Gnerre S."/>
            <person name="Grabherr M."/>
            <person name="Kleber M."/>
            <person name="Mauceli E."/>
            <person name="MacCallum I."/>
        </authorList>
    </citation>
    <scope>NUCLEOTIDE SEQUENCE [LARGE SCALE GENOMIC DNA]</scope>
    <source>
        <strain evidence="3">Rob3c / Tucson 14021-0248.25</strain>
    </source>
</reference>
<name>B4ILB9_DROSE</name>
<protein>
    <submittedName>
        <fullName evidence="2">GM13219</fullName>
    </submittedName>
</protein>
<feature type="region of interest" description="Disordered" evidence="1">
    <location>
        <begin position="1"/>
        <end position="123"/>
    </location>
</feature>
<dbReference type="AlphaFoldDB" id="B4ILB9"/>
<dbReference type="HOGENOM" id="CLU_2017623_0_0_1"/>
<dbReference type="Proteomes" id="UP000001292">
    <property type="component" value="Unassembled WGS sequence"/>
</dbReference>
<feature type="compositionally biased region" description="Polar residues" evidence="1">
    <location>
        <begin position="96"/>
        <end position="108"/>
    </location>
</feature>
<dbReference type="EMBL" id="CH480868">
    <property type="protein sequence ID" value="EDW53765.1"/>
    <property type="molecule type" value="Genomic_DNA"/>
</dbReference>
<evidence type="ECO:0000313" key="2">
    <source>
        <dbReference type="EMBL" id="EDW53765.1"/>
    </source>
</evidence>